<name>A0ABT1N8P4_9GAMM</name>
<dbReference type="EMBL" id="JANEYT010000112">
    <property type="protein sequence ID" value="MCQ1061105.1"/>
    <property type="molecule type" value="Genomic_DNA"/>
</dbReference>
<evidence type="ECO:0000313" key="1">
    <source>
        <dbReference type="EMBL" id="MCQ1061105.1"/>
    </source>
</evidence>
<organism evidence="1 2">
    <name type="scientific">Photobacterium pectinilyticum</name>
    <dbReference type="NCBI Taxonomy" id="2906793"/>
    <lineage>
        <taxon>Bacteria</taxon>
        <taxon>Pseudomonadati</taxon>
        <taxon>Pseudomonadota</taxon>
        <taxon>Gammaproteobacteria</taxon>
        <taxon>Vibrionales</taxon>
        <taxon>Vibrionaceae</taxon>
        <taxon>Photobacterium</taxon>
    </lineage>
</organism>
<accession>A0ABT1N8P4</accession>
<comment type="caution">
    <text evidence="1">The sequence shown here is derived from an EMBL/GenBank/DDBJ whole genome shotgun (WGS) entry which is preliminary data.</text>
</comment>
<evidence type="ECO:0008006" key="3">
    <source>
        <dbReference type="Google" id="ProtNLM"/>
    </source>
</evidence>
<gene>
    <name evidence="1" type="ORF">NHN17_23990</name>
</gene>
<dbReference type="RefSeq" id="WP_255045203.1">
    <property type="nucleotide sequence ID" value="NZ_JANEYT010000112.1"/>
</dbReference>
<keyword evidence="2" id="KW-1185">Reference proteome</keyword>
<evidence type="ECO:0000313" key="2">
    <source>
        <dbReference type="Proteomes" id="UP001524460"/>
    </source>
</evidence>
<reference evidence="1 2" key="1">
    <citation type="submission" date="2022-07" db="EMBL/GenBank/DDBJ databases">
        <title>Photobacterium pectinilyticum sp. nov., a marine bacterium isolated from surface seawater of Qingdao offshore.</title>
        <authorList>
            <person name="Wang X."/>
        </authorList>
    </citation>
    <scope>NUCLEOTIDE SEQUENCE [LARGE SCALE GENOMIC DNA]</scope>
    <source>
        <strain evidence="1 2">ZSDE20</strain>
    </source>
</reference>
<sequence length="246" mass="28144">MEELRLSELEHYKTQRLKAQAFFEQEDDYGSHQPYFLLDGAISPAEYFNSPFKITTILAEPYGYDPEDGIVDLEQGWGTERNKLGWPNIATVIKLSALYWLIEYSRREGKILQYSDMPYLFTSDNPQFEQQHDLLTQTAWVNVKKLPNNQSAANAASVYNHAFKNAEAIEMQLNGLKPDLIIIGHKQAFDGLRHGGVFDGLQNTKLEVQTTSTGKSLIFVPHPSRWSYRVLHDVYTAISQQVLRVS</sequence>
<protein>
    <recommendedName>
        <fullName evidence="3">Uracil-DNA glycosylase-like domain-containing protein</fullName>
    </recommendedName>
</protein>
<proteinExistence type="predicted"/>
<dbReference type="Proteomes" id="UP001524460">
    <property type="component" value="Unassembled WGS sequence"/>
</dbReference>